<dbReference type="FunFam" id="3.30.160.60:FF:000212">
    <property type="entry name" value="zinc finger protein 382 isoform X2"/>
    <property type="match status" value="1"/>
</dbReference>
<comment type="similarity">
    <text evidence="2">Belongs to the krueppel C2H2-type zinc-finger protein family.</text>
</comment>
<proteinExistence type="inferred from homology"/>
<sequence length="132" mass="14689">EHPKICVECGKSFARSTALLAHQRSHSGEKPFACLDCGKSFGLRSNLLRHHRTHTIGSLESCWGGRNEVVAAAGSPAPHTPEQKPCKCPDCGKSFRWNSELIIHQRMHTGERPYKCSHCGKSFSRSWALVIH</sequence>
<dbReference type="Proteomes" id="UP000527232">
    <property type="component" value="Unassembled WGS sequence"/>
</dbReference>
<comment type="subcellular location">
    <subcellularLocation>
        <location evidence="1">Nucleus</location>
    </subcellularLocation>
</comment>
<dbReference type="Pfam" id="PF00096">
    <property type="entry name" value="zf-C2H2"/>
    <property type="match status" value="4"/>
</dbReference>
<dbReference type="GO" id="GO:0000981">
    <property type="term" value="F:DNA-binding transcription factor activity, RNA polymerase II-specific"/>
    <property type="evidence" value="ECO:0007669"/>
    <property type="project" value="TreeGrafter"/>
</dbReference>
<keyword evidence="8" id="KW-0238">DNA-binding</keyword>
<evidence type="ECO:0000256" key="11">
    <source>
        <dbReference type="PROSITE-ProRule" id="PRU00042"/>
    </source>
</evidence>
<feature type="domain" description="C2H2-type" evidence="12">
    <location>
        <begin position="114"/>
        <end position="132"/>
    </location>
</feature>
<evidence type="ECO:0000256" key="1">
    <source>
        <dbReference type="ARBA" id="ARBA00004123"/>
    </source>
</evidence>
<evidence type="ECO:0000256" key="6">
    <source>
        <dbReference type="ARBA" id="ARBA00022833"/>
    </source>
</evidence>
<dbReference type="PANTHER" id="PTHR23226:SF377">
    <property type="entry name" value="ZINC FINGER AND SCAN DOMAIN-CONTAINING PROTEIN 20"/>
    <property type="match status" value="1"/>
</dbReference>
<keyword evidence="4" id="KW-0677">Repeat</keyword>
<evidence type="ECO:0000256" key="3">
    <source>
        <dbReference type="ARBA" id="ARBA00022723"/>
    </source>
</evidence>
<feature type="domain" description="C2H2-type" evidence="12">
    <location>
        <begin position="32"/>
        <end position="55"/>
    </location>
</feature>
<evidence type="ECO:0000313" key="13">
    <source>
        <dbReference type="EMBL" id="NXH69613.1"/>
    </source>
</evidence>
<feature type="non-terminal residue" evidence="13">
    <location>
        <position position="1"/>
    </location>
</feature>
<keyword evidence="10" id="KW-0539">Nucleus</keyword>
<dbReference type="Gene3D" id="3.30.160.60">
    <property type="entry name" value="Classic Zinc Finger"/>
    <property type="match status" value="4"/>
</dbReference>
<dbReference type="GO" id="GO:0005634">
    <property type="term" value="C:nucleus"/>
    <property type="evidence" value="ECO:0007669"/>
    <property type="project" value="UniProtKB-SubCell"/>
</dbReference>
<keyword evidence="5 11" id="KW-0863">Zinc-finger</keyword>
<keyword evidence="6" id="KW-0862">Zinc</keyword>
<dbReference type="SUPFAM" id="SSF57667">
    <property type="entry name" value="beta-beta-alpha zinc fingers"/>
    <property type="match status" value="2"/>
</dbReference>
<feature type="domain" description="C2H2-type" evidence="12">
    <location>
        <begin position="4"/>
        <end position="31"/>
    </location>
</feature>
<dbReference type="AlphaFoldDB" id="A0A7K9M4J4"/>
<name>A0A7K9M4J4_OCETE</name>
<dbReference type="PROSITE" id="PS00028">
    <property type="entry name" value="ZINC_FINGER_C2H2_1"/>
    <property type="match status" value="3"/>
</dbReference>
<evidence type="ECO:0000256" key="8">
    <source>
        <dbReference type="ARBA" id="ARBA00023125"/>
    </source>
</evidence>
<dbReference type="FunFam" id="3.30.160.60:FF:002533">
    <property type="entry name" value="Zinc finger protein 770"/>
    <property type="match status" value="1"/>
</dbReference>
<dbReference type="FunFam" id="3.30.160.60:FF:000295">
    <property type="entry name" value="zinc finger protein 19"/>
    <property type="match status" value="1"/>
</dbReference>
<dbReference type="InterPro" id="IPR036236">
    <property type="entry name" value="Znf_C2H2_sf"/>
</dbReference>
<dbReference type="EMBL" id="VWZR01005591">
    <property type="protein sequence ID" value="NXH69613.1"/>
    <property type="molecule type" value="Genomic_DNA"/>
</dbReference>
<evidence type="ECO:0000256" key="2">
    <source>
        <dbReference type="ARBA" id="ARBA00006991"/>
    </source>
</evidence>
<feature type="domain" description="C2H2-type" evidence="12">
    <location>
        <begin position="86"/>
        <end position="113"/>
    </location>
</feature>
<evidence type="ECO:0000256" key="10">
    <source>
        <dbReference type="ARBA" id="ARBA00023242"/>
    </source>
</evidence>
<dbReference type="PANTHER" id="PTHR23226">
    <property type="entry name" value="ZINC FINGER AND SCAN DOMAIN-CONTAINING"/>
    <property type="match status" value="1"/>
</dbReference>
<dbReference type="FunFam" id="3.30.160.60:FF:003973">
    <property type="match status" value="1"/>
</dbReference>
<keyword evidence="14" id="KW-1185">Reference proteome</keyword>
<evidence type="ECO:0000256" key="4">
    <source>
        <dbReference type="ARBA" id="ARBA00022737"/>
    </source>
</evidence>
<dbReference type="PROSITE" id="PS50157">
    <property type="entry name" value="ZINC_FINGER_C2H2_2"/>
    <property type="match status" value="4"/>
</dbReference>
<evidence type="ECO:0000259" key="12">
    <source>
        <dbReference type="PROSITE" id="PS50157"/>
    </source>
</evidence>
<dbReference type="OrthoDB" id="654211at2759"/>
<keyword evidence="3" id="KW-0479">Metal-binding</keyword>
<dbReference type="GO" id="GO:0008270">
    <property type="term" value="F:zinc ion binding"/>
    <property type="evidence" value="ECO:0007669"/>
    <property type="project" value="UniProtKB-KW"/>
</dbReference>
<evidence type="ECO:0000256" key="5">
    <source>
        <dbReference type="ARBA" id="ARBA00022771"/>
    </source>
</evidence>
<organism evidence="13 14">
    <name type="scientific">Oceanodroma tethys</name>
    <name type="common">Wedge-rumped storm-petrel</name>
    <name type="synonym">Hydrobates tethys</name>
    <dbReference type="NCBI Taxonomy" id="79633"/>
    <lineage>
        <taxon>Eukaryota</taxon>
        <taxon>Metazoa</taxon>
        <taxon>Chordata</taxon>
        <taxon>Craniata</taxon>
        <taxon>Vertebrata</taxon>
        <taxon>Euteleostomi</taxon>
        <taxon>Archelosauria</taxon>
        <taxon>Archosauria</taxon>
        <taxon>Dinosauria</taxon>
        <taxon>Saurischia</taxon>
        <taxon>Theropoda</taxon>
        <taxon>Coelurosauria</taxon>
        <taxon>Aves</taxon>
        <taxon>Neognathae</taxon>
        <taxon>Neoaves</taxon>
        <taxon>Aequornithes</taxon>
        <taxon>Procellariiformes</taxon>
        <taxon>Hydrobatidae</taxon>
        <taxon>Oceanodroma</taxon>
    </lineage>
</organism>
<evidence type="ECO:0000313" key="14">
    <source>
        <dbReference type="Proteomes" id="UP000527232"/>
    </source>
</evidence>
<keyword evidence="9" id="KW-0804">Transcription</keyword>
<feature type="non-terminal residue" evidence="13">
    <location>
        <position position="132"/>
    </location>
</feature>
<gene>
    <name evidence="13" type="primary">Znf544_0</name>
    <name evidence="13" type="ORF">HYDTET_R02969</name>
</gene>
<dbReference type="SMART" id="SM00355">
    <property type="entry name" value="ZnF_C2H2"/>
    <property type="match status" value="4"/>
</dbReference>
<protein>
    <submittedName>
        <fullName evidence="13">ZN544 protein</fullName>
    </submittedName>
</protein>
<evidence type="ECO:0000256" key="9">
    <source>
        <dbReference type="ARBA" id="ARBA00023163"/>
    </source>
</evidence>
<accession>A0A7K9M4J4</accession>
<dbReference type="GO" id="GO:0000978">
    <property type="term" value="F:RNA polymerase II cis-regulatory region sequence-specific DNA binding"/>
    <property type="evidence" value="ECO:0007669"/>
    <property type="project" value="TreeGrafter"/>
</dbReference>
<comment type="caution">
    <text evidence="13">The sequence shown here is derived from an EMBL/GenBank/DDBJ whole genome shotgun (WGS) entry which is preliminary data.</text>
</comment>
<dbReference type="InterPro" id="IPR013087">
    <property type="entry name" value="Znf_C2H2_type"/>
</dbReference>
<keyword evidence="7" id="KW-0805">Transcription regulation</keyword>
<evidence type="ECO:0000256" key="7">
    <source>
        <dbReference type="ARBA" id="ARBA00023015"/>
    </source>
</evidence>
<reference evidence="13 14" key="1">
    <citation type="submission" date="2019-09" db="EMBL/GenBank/DDBJ databases">
        <title>Bird 10,000 Genomes (B10K) Project - Family phase.</title>
        <authorList>
            <person name="Zhang G."/>
        </authorList>
    </citation>
    <scope>NUCLEOTIDE SEQUENCE [LARGE SCALE GENOMIC DNA]</scope>
    <source>
        <strain evidence="13">B10K-DU-001-32</strain>
        <tissue evidence="13">Muscle</tissue>
    </source>
</reference>